<keyword evidence="1" id="KW-0732">Signal</keyword>
<organism evidence="2 3">
    <name type="scientific">Streptomyces luteolus</name>
    <dbReference type="NCBI Taxonomy" id="3043615"/>
    <lineage>
        <taxon>Bacteria</taxon>
        <taxon>Bacillati</taxon>
        <taxon>Actinomycetota</taxon>
        <taxon>Actinomycetes</taxon>
        <taxon>Kitasatosporales</taxon>
        <taxon>Streptomycetaceae</taxon>
        <taxon>Streptomyces</taxon>
    </lineage>
</organism>
<feature type="signal peptide" evidence="1">
    <location>
        <begin position="1"/>
        <end position="24"/>
    </location>
</feature>
<proteinExistence type="predicted"/>
<protein>
    <recommendedName>
        <fullName evidence="4">Secreted protein</fullName>
    </recommendedName>
</protein>
<keyword evidence="3" id="KW-1185">Reference proteome</keyword>
<evidence type="ECO:0000256" key="1">
    <source>
        <dbReference type="SAM" id="SignalP"/>
    </source>
</evidence>
<dbReference type="EMBL" id="JASCIS010000012">
    <property type="protein sequence ID" value="MDI3419788.1"/>
    <property type="molecule type" value="Genomic_DNA"/>
</dbReference>
<dbReference type="RefSeq" id="WP_282535667.1">
    <property type="nucleotide sequence ID" value="NZ_JASCIS010000012.1"/>
</dbReference>
<sequence length="133" mass="13242">MKRLAVIMGIAIMAAVTTSGTASAVSGPPSGAPCSVGKGATACFEAYGDVIWIKDNVKDGKGVTAGWSLASAPDDPRWCTNTLGSDAGWASCGMASEIPENDEISFRALVVGSDGTPENGSGTAGPLVFAATS</sequence>
<evidence type="ECO:0000313" key="2">
    <source>
        <dbReference type="EMBL" id="MDI3419788.1"/>
    </source>
</evidence>
<reference evidence="2 3" key="1">
    <citation type="submission" date="2023-05" db="EMBL/GenBank/DDBJ databases">
        <title>Draft genome sequence of Streptomyces sp. B-S-A12 isolated from a cave soil in Thailand.</title>
        <authorList>
            <person name="Chamroensaksri N."/>
            <person name="Muangham S."/>
        </authorList>
    </citation>
    <scope>NUCLEOTIDE SEQUENCE [LARGE SCALE GENOMIC DNA]</scope>
    <source>
        <strain evidence="2 3">B-S-A12</strain>
    </source>
</reference>
<comment type="caution">
    <text evidence="2">The sequence shown here is derived from an EMBL/GenBank/DDBJ whole genome shotgun (WGS) entry which is preliminary data.</text>
</comment>
<name>A0ABT6SW10_9ACTN</name>
<accession>A0ABT6SW10</accession>
<feature type="chain" id="PRO_5046233644" description="Secreted protein" evidence="1">
    <location>
        <begin position="25"/>
        <end position="133"/>
    </location>
</feature>
<evidence type="ECO:0000313" key="3">
    <source>
        <dbReference type="Proteomes" id="UP001237105"/>
    </source>
</evidence>
<evidence type="ECO:0008006" key="4">
    <source>
        <dbReference type="Google" id="ProtNLM"/>
    </source>
</evidence>
<dbReference type="Proteomes" id="UP001237105">
    <property type="component" value="Unassembled WGS sequence"/>
</dbReference>
<gene>
    <name evidence="2" type="ORF">QIT00_14665</name>
</gene>